<dbReference type="EMBL" id="BGZK01000648">
    <property type="protein sequence ID" value="GBP54520.1"/>
    <property type="molecule type" value="Genomic_DNA"/>
</dbReference>
<sequence length="117" mass="13555">MEIRFFCLPAYKANPRLDGRRLRTPGIRILSRYKSGPLSGRRNRRSPNALWLPLPTELCPDYVGLHFFCGSHYLWVSIKISSLGAEGLRITWYCTIFGLRPIESDKDRYANSKEHLV</sequence>
<protein>
    <submittedName>
        <fullName evidence="1">Uncharacterized protein</fullName>
    </submittedName>
</protein>
<comment type="caution">
    <text evidence="1">The sequence shown here is derived from an EMBL/GenBank/DDBJ whole genome shotgun (WGS) entry which is preliminary data.</text>
</comment>
<name>A0A4C1WUG9_EUMVA</name>
<proteinExistence type="predicted"/>
<keyword evidence="2" id="KW-1185">Reference proteome</keyword>
<gene>
    <name evidence="1" type="ORF">EVAR_47392_1</name>
</gene>
<organism evidence="1 2">
    <name type="scientific">Eumeta variegata</name>
    <name type="common">Bagworm moth</name>
    <name type="synonym">Eumeta japonica</name>
    <dbReference type="NCBI Taxonomy" id="151549"/>
    <lineage>
        <taxon>Eukaryota</taxon>
        <taxon>Metazoa</taxon>
        <taxon>Ecdysozoa</taxon>
        <taxon>Arthropoda</taxon>
        <taxon>Hexapoda</taxon>
        <taxon>Insecta</taxon>
        <taxon>Pterygota</taxon>
        <taxon>Neoptera</taxon>
        <taxon>Endopterygota</taxon>
        <taxon>Lepidoptera</taxon>
        <taxon>Glossata</taxon>
        <taxon>Ditrysia</taxon>
        <taxon>Tineoidea</taxon>
        <taxon>Psychidae</taxon>
        <taxon>Oiketicinae</taxon>
        <taxon>Eumeta</taxon>
    </lineage>
</organism>
<dbReference type="AlphaFoldDB" id="A0A4C1WUG9"/>
<dbReference type="Proteomes" id="UP000299102">
    <property type="component" value="Unassembled WGS sequence"/>
</dbReference>
<evidence type="ECO:0000313" key="1">
    <source>
        <dbReference type="EMBL" id="GBP54520.1"/>
    </source>
</evidence>
<evidence type="ECO:0000313" key="2">
    <source>
        <dbReference type="Proteomes" id="UP000299102"/>
    </source>
</evidence>
<accession>A0A4C1WUG9</accession>
<reference evidence="1 2" key="1">
    <citation type="journal article" date="2019" name="Commun. Biol.">
        <title>The bagworm genome reveals a unique fibroin gene that provides high tensile strength.</title>
        <authorList>
            <person name="Kono N."/>
            <person name="Nakamura H."/>
            <person name="Ohtoshi R."/>
            <person name="Tomita M."/>
            <person name="Numata K."/>
            <person name="Arakawa K."/>
        </authorList>
    </citation>
    <scope>NUCLEOTIDE SEQUENCE [LARGE SCALE GENOMIC DNA]</scope>
</reference>